<organism evidence="1 2">
    <name type="scientific">Blattamonas nauphoetae</name>
    <dbReference type="NCBI Taxonomy" id="2049346"/>
    <lineage>
        <taxon>Eukaryota</taxon>
        <taxon>Metamonada</taxon>
        <taxon>Preaxostyla</taxon>
        <taxon>Oxymonadida</taxon>
        <taxon>Blattamonas</taxon>
    </lineage>
</organism>
<accession>A0ABQ9Y7C0</accession>
<name>A0ABQ9Y7C0_9EUKA</name>
<gene>
    <name evidence="1" type="ORF">BLNAU_5362</name>
</gene>
<dbReference type="Proteomes" id="UP001281761">
    <property type="component" value="Unassembled WGS sequence"/>
</dbReference>
<reference evidence="1 2" key="1">
    <citation type="journal article" date="2022" name="bioRxiv">
        <title>Genomics of Preaxostyla Flagellates Illuminates Evolutionary Transitions and the Path Towards Mitochondrial Loss.</title>
        <authorList>
            <person name="Novak L.V.F."/>
            <person name="Treitli S.C."/>
            <person name="Pyrih J."/>
            <person name="Halakuc P."/>
            <person name="Pipaliya S.V."/>
            <person name="Vacek V."/>
            <person name="Brzon O."/>
            <person name="Soukal P."/>
            <person name="Eme L."/>
            <person name="Dacks J.B."/>
            <person name="Karnkowska A."/>
            <person name="Elias M."/>
            <person name="Hampl V."/>
        </authorList>
    </citation>
    <scope>NUCLEOTIDE SEQUENCE [LARGE SCALE GENOMIC DNA]</scope>
    <source>
        <strain evidence="1">NAU3</strain>
        <tissue evidence="1">Gut</tissue>
    </source>
</reference>
<protein>
    <submittedName>
        <fullName evidence="1">Uncharacterized protein</fullName>
    </submittedName>
</protein>
<proteinExistence type="predicted"/>
<evidence type="ECO:0000313" key="2">
    <source>
        <dbReference type="Proteomes" id="UP001281761"/>
    </source>
</evidence>
<evidence type="ECO:0000313" key="1">
    <source>
        <dbReference type="EMBL" id="KAK2959584.1"/>
    </source>
</evidence>
<dbReference type="EMBL" id="JARBJD010000028">
    <property type="protein sequence ID" value="KAK2959584.1"/>
    <property type="molecule type" value="Genomic_DNA"/>
</dbReference>
<keyword evidence="2" id="KW-1185">Reference proteome</keyword>
<comment type="caution">
    <text evidence="1">The sequence shown here is derived from an EMBL/GenBank/DDBJ whole genome shotgun (WGS) entry which is preliminary data.</text>
</comment>
<sequence>MKFLESFVPDSRDSSADDLLACLASIRIIPTAAMKMLQNLVSNCSARNLLTLVKADLIPELIDALNPPSLSFTEAGKIHTYLFTTIAHSIWLATPNSLSQFGIQDSDEQQAVHETFTGCMAMLLEEWYKKGGDIRRSGTILMRCFRMEGIEDVTEQRLHNEETTHEGQHIADESKWLSIFFGMNIAPPA</sequence>